<dbReference type="RefSeq" id="WP_161791800.1">
    <property type="nucleotide sequence ID" value="NZ_JSWE01000096.1"/>
</dbReference>
<organism evidence="2 3">
    <name type="scientific">Candidatus Jidaibacter acanthamoebae</name>
    <dbReference type="NCBI Taxonomy" id="86105"/>
    <lineage>
        <taxon>Bacteria</taxon>
        <taxon>Pseudomonadati</taxon>
        <taxon>Pseudomonadota</taxon>
        <taxon>Alphaproteobacteria</taxon>
        <taxon>Rickettsiales</taxon>
        <taxon>Candidatus Midichloriaceae</taxon>
        <taxon>Candidatus Jidaibacter</taxon>
    </lineage>
</organism>
<feature type="compositionally biased region" description="Basic and acidic residues" evidence="1">
    <location>
        <begin position="316"/>
        <end position="330"/>
    </location>
</feature>
<feature type="compositionally biased region" description="Basic and acidic residues" evidence="1">
    <location>
        <begin position="370"/>
        <end position="392"/>
    </location>
</feature>
<dbReference type="Proteomes" id="UP000031258">
    <property type="component" value="Unassembled WGS sequence"/>
</dbReference>
<name>A0A0C1QIE1_9RICK</name>
<dbReference type="EMBL" id="JSWE01000096">
    <property type="protein sequence ID" value="KIE05264.1"/>
    <property type="molecule type" value="Genomic_DNA"/>
</dbReference>
<comment type="caution">
    <text evidence="2">The sequence shown here is derived from an EMBL/GenBank/DDBJ whole genome shotgun (WGS) entry which is preliminary data.</text>
</comment>
<sequence>MPKKTMSIEKRCKILKELVNTDEFKNNPLSQQYNAAMYHLIRILETRVQEDKSKDPSSKKYPNLNILRNGLVHGYFDIDKQSIVDFVNAEADNLAQNNGILLVKLRNYAIYKNNSKYSSQATNERWENLHFHFQQTNQGTIPSTTELYQAYYSDMQLQRMKVDNFLSSKYKNKEAILYCLGCFGEACNQISEPLVAKGQVDTSLGMSKHWRDKIFHAAEVDNKDFSQMIETISTYDHSSHKITLGSSKINVTQTPSVPKEDESKHISIADSQIGRSEDIGEKEAYTTKELKEIQSRTLAESKFSLSLSDTGTPQKRKVDQVTKTKTEVDKQTTTFRTSSSISSQEKAKKQKEDKQEPQQTQTGLMSFSIKPREKIKPFVFGKKDEKQDKGRG</sequence>
<accession>A0A0C1QIE1</accession>
<protein>
    <submittedName>
        <fullName evidence="2">Uncharacterized protein</fullName>
    </submittedName>
</protein>
<evidence type="ECO:0000256" key="1">
    <source>
        <dbReference type="SAM" id="MobiDB-lite"/>
    </source>
</evidence>
<dbReference type="AlphaFoldDB" id="A0A0C1QIE1"/>
<gene>
    <name evidence="2" type="ORF">NF27_DT00380</name>
</gene>
<dbReference type="OrthoDB" id="4829434at2"/>
<evidence type="ECO:0000313" key="2">
    <source>
        <dbReference type="EMBL" id="KIE05264.1"/>
    </source>
</evidence>
<proteinExistence type="predicted"/>
<feature type="region of interest" description="Disordered" evidence="1">
    <location>
        <begin position="304"/>
        <end position="392"/>
    </location>
</feature>
<feature type="compositionally biased region" description="Basic and acidic residues" evidence="1">
    <location>
        <begin position="345"/>
        <end position="356"/>
    </location>
</feature>
<evidence type="ECO:0000313" key="3">
    <source>
        <dbReference type="Proteomes" id="UP000031258"/>
    </source>
</evidence>
<keyword evidence="3" id="KW-1185">Reference proteome</keyword>
<reference evidence="2 3" key="1">
    <citation type="submission" date="2014-11" db="EMBL/GenBank/DDBJ databases">
        <title>A Rickettsiales Symbiont of Amoebae With Ancient Features.</title>
        <authorList>
            <person name="Schulz F."/>
            <person name="Martijn J."/>
            <person name="Wascher F."/>
            <person name="Kostanjsek R."/>
            <person name="Ettema T.J."/>
            <person name="Horn M."/>
        </authorList>
    </citation>
    <scope>NUCLEOTIDE SEQUENCE [LARGE SCALE GENOMIC DNA]</scope>
    <source>
        <strain evidence="2 3">UWC36</strain>
    </source>
</reference>
<feature type="compositionally biased region" description="Low complexity" evidence="1">
    <location>
        <begin position="332"/>
        <end position="344"/>
    </location>
</feature>
<feature type="compositionally biased region" description="Polar residues" evidence="1">
    <location>
        <begin position="304"/>
        <end position="313"/>
    </location>
</feature>